<dbReference type="STRING" id="228230.RMCC_2960"/>
<name>A0A100WDJ9_MYCCR</name>
<dbReference type="RefSeq" id="WP_062657094.1">
    <property type="nucleotide sequence ID" value="NZ_BCSY01000046.1"/>
</dbReference>
<dbReference type="EMBL" id="BCSY01000046">
    <property type="protein sequence ID" value="GAS95994.1"/>
    <property type="molecule type" value="Genomic_DNA"/>
</dbReference>
<dbReference type="OrthoDB" id="9931033at2"/>
<feature type="signal peptide" evidence="1">
    <location>
        <begin position="1"/>
        <end position="19"/>
    </location>
</feature>
<sequence length="108" mass="10748">MHRVSRWAAAGLIAGGAVAALVGPAVLSEPAAAVATCPNQGVLVGKQQVGAYTTNCDLVVTPPPAIGAAPSAGAIIACRGLPGCLADFVNNPGWVKVPQVDTRPRQSP</sequence>
<keyword evidence="1" id="KW-0732">Signal</keyword>
<keyword evidence="3" id="KW-1185">Reference proteome</keyword>
<comment type="caution">
    <text evidence="2">The sequence shown here is derived from an EMBL/GenBank/DDBJ whole genome shotgun (WGS) entry which is preliminary data.</text>
</comment>
<feature type="chain" id="PRO_5038509737" description="Secreted protein" evidence="1">
    <location>
        <begin position="20"/>
        <end position="108"/>
    </location>
</feature>
<evidence type="ECO:0000256" key="1">
    <source>
        <dbReference type="SAM" id="SignalP"/>
    </source>
</evidence>
<reference evidence="3" key="2">
    <citation type="submission" date="2016-02" db="EMBL/GenBank/DDBJ databases">
        <title>Draft genome sequence of five rapidly growing Mycobacterium species.</title>
        <authorList>
            <person name="Katahira K."/>
            <person name="Gotou Y."/>
            <person name="Iida K."/>
            <person name="Ogura Y."/>
            <person name="Hayashi T."/>
        </authorList>
    </citation>
    <scope>NUCLEOTIDE SEQUENCE [LARGE SCALE GENOMIC DNA]</scope>
    <source>
        <strain evidence="3">JCM15298</strain>
    </source>
</reference>
<accession>A0A100WDJ9</accession>
<organism evidence="2 3">
    <name type="scientific">Mycolicibacterium canariasense</name>
    <name type="common">Mycobacterium canariasense</name>
    <dbReference type="NCBI Taxonomy" id="228230"/>
    <lineage>
        <taxon>Bacteria</taxon>
        <taxon>Bacillati</taxon>
        <taxon>Actinomycetota</taxon>
        <taxon>Actinomycetes</taxon>
        <taxon>Mycobacteriales</taxon>
        <taxon>Mycobacteriaceae</taxon>
        <taxon>Mycolicibacterium</taxon>
    </lineage>
</organism>
<dbReference type="Proteomes" id="UP000069443">
    <property type="component" value="Unassembled WGS sequence"/>
</dbReference>
<evidence type="ECO:0000313" key="3">
    <source>
        <dbReference type="Proteomes" id="UP000069443"/>
    </source>
</evidence>
<evidence type="ECO:0000313" key="2">
    <source>
        <dbReference type="EMBL" id="GAS95994.1"/>
    </source>
</evidence>
<gene>
    <name evidence="2" type="ORF">RMCC_2960</name>
</gene>
<reference evidence="3" key="1">
    <citation type="journal article" date="2016" name="Genome Announc.">
        <title>Draft Genome Sequences of Five Rapidly Growing Mycobacterium Species, M. thermoresistibile, M. fortuitum subsp. acetamidolyticum, M. canariasense, M. brisbanense, and M. novocastrense.</title>
        <authorList>
            <person name="Katahira K."/>
            <person name="Ogura Y."/>
            <person name="Gotoh Y."/>
            <person name="Hayashi T."/>
        </authorList>
    </citation>
    <scope>NUCLEOTIDE SEQUENCE [LARGE SCALE GENOMIC DNA]</scope>
    <source>
        <strain evidence="3">JCM15298</strain>
    </source>
</reference>
<protein>
    <recommendedName>
        <fullName evidence="4">Secreted protein</fullName>
    </recommendedName>
</protein>
<dbReference type="AlphaFoldDB" id="A0A100WDJ9"/>
<proteinExistence type="predicted"/>
<evidence type="ECO:0008006" key="4">
    <source>
        <dbReference type="Google" id="ProtNLM"/>
    </source>
</evidence>